<dbReference type="Proteomes" id="UP000484076">
    <property type="component" value="Unassembled WGS sequence"/>
</dbReference>
<dbReference type="EMBL" id="WHUT02000004">
    <property type="protein sequence ID" value="NUB44447.1"/>
    <property type="molecule type" value="Genomic_DNA"/>
</dbReference>
<sequence>MHEPKVILTLTINNSEPIELSAFIGAFTSIAKEYQESLRSNPDVKDSATIYVKEVRAGSIVADLIPVVASTLPIIATQAEQIWQAVEFVKQWGERIATLASGVIPDGFGKSELKTFALAVEAIARDPSASSTLEAATFEDGKRQVRAAFKFSTSDARLVEKVIEAEYKRIEVEGTKVHERVLMVFTRSDVNSAQIDKRSGERVVISEITPKDLPIIYASQLSEQRVKHEIRDADDNIFKKGFVVDVLAVLRGDRPIVFKILQVHDVIDLPDDDE</sequence>
<reference evidence="1" key="1">
    <citation type="submission" date="2020-05" db="EMBL/GenBank/DDBJ databases">
        <title>Fertoebacter nigrum gen. nov., sp. nov., a new member of the family Rhodobacteraceae.</title>
        <authorList>
            <person name="Szuroczki S."/>
            <person name="Abbaszade G."/>
            <person name="Buni D."/>
            <person name="Schumann P."/>
            <person name="Toth E."/>
        </authorList>
    </citation>
    <scope>NUCLEOTIDE SEQUENCE</scope>
    <source>
        <strain evidence="1">RG-N-1a</strain>
    </source>
</reference>
<dbReference type="AlphaFoldDB" id="A0A8X8H1I0"/>
<organism evidence="1 2">
    <name type="scientific">Fertoeibacter niger</name>
    <dbReference type="NCBI Taxonomy" id="2656921"/>
    <lineage>
        <taxon>Bacteria</taxon>
        <taxon>Pseudomonadati</taxon>
        <taxon>Pseudomonadota</taxon>
        <taxon>Alphaproteobacteria</taxon>
        <taxon>Rhodobacterales</taxon>
        <taxon>Paracoccaceae</taxon>
        <taxon>Fertoeibacter</taxon>
    </lineage>
</organism>
<gene>
    <name evidence="1" type="ORF">GEU84_008640</name>
</gene>
<proteinExistence type="predicted"/>
<evidence type="ECO:0000313" key="2">
    <source>
        <dbReference type="Proteomes" id="UP000484076"/>
    </source>
</evidence>
<name>A0A8X8H1I0_9RHOB</name>
<comment type="caution">
    <text evidence="1">The sequence shown here is derived from an EMBL/GenBank/DDBJ whole genome shotgun (WGS) entry which is preliminary data.</text>
</comment>
<accession>A0A8X8H1I0</accession>
<protein>
    <submittedName>
        <fullName evidence="1">Uncharacterized protein</fullName>
    </submittedName>
</protein>
<keyword evidence="2" id="KW-1185">Reference proteome</keyword>
<evidence type="ECO:0000313" key="1">
    <source>
        <dbReference type="EMBL" id="NUB44447.1"/>
    </source>
</evidence>